<reference evidence="1 2" key="1">
    <citation type="submission" date="2021-06" db="EMBL/GenBank/DDBJ databases">
        <authorList>
            <person name="Kallberg Y."/>
            <person name="Tangrot J."/>
            <person name="Rosling A."/>
        </authorList>
    </citation>
    <scope>NUCLEOTIDE SEQUENCE [LARGE SCALE GENOMIC DNA]</scope>
    <source>
        <strain evidence="1 2">120-4 pot B 10/14</strain>
    </source>
</reference>
<evidence type="ECO:0000313" key="2">
    <source>
        <dbReference type="Proteomes" id="UP000789901"/>
    </source>
</evidence>
<gene>
    <name evidence="1" type="ORF">GMARGA_LOCUS10856</name>
</gene>
<accession>A0ABN7UUL3</accession>
<sequence length="58" mass="6725">MNILKNSYPEIITKNVNIPELDPYSSCFEDYVKNLAQCFKCTIEIEPIDYTHYFGNSG</sequence>
<comment type="caution">
    <text evidence="1">The sequence shown here is derived from an EMBL/GenBank/DDBJ whole genome shotgun (WGS) entry which is preliminary data.</text>
</comment>
<name>A0ABN7UUL3_GIGMA</name>
<dbReference type="Proteomes" id="UP000789901">
    <property type="component" value="Unassembled WGS sequence"/>
</dbReference>
<keyword evidence="2" id="KW-1185">Reference proteome</keyword>
<proteinExistence type="predicted"/>
<organism evidence="1 2">
    <name type="scientific">Gigaspora margarita</name>
    <dbReference type="NCBI Taxonomy" id="4874"/>
    <lineage>
        <taxon>Eukaryota</taxon>
        <taxon>Fungi</taxon>
        <taxon>Fungi incertae sedis</taxon>
        <taxon>Mucoromycota</taxon>
        <taxon>Glomeromycotina</taxon>
        <taxon>Glomeromycetes</taxon>
        <taxon>Diversisporales</taxon>
        <taxon>Gigasporaceae</taxon>
        <taxon>Gigaspora</taxon>
    </lineage>
</organism>
<dbReference type="EMBL" id="CAJVQB010006189">
    <property type="protein sequence ID" value="CAG8679128.1"/>
    <property type="molecule type" value="Genomic_DNA"/>
</dbReference>
<protein>
    <submittedName>
        <fullName evidence="1">21027_t:CDS:1</fullName>
    </submittedName>
</protein>
<evidence type="ECO:0000313" key="1">
    <source>
        <dbReference type="EMBL" id="CAG8679128.1"/>
    </source>
</evidence>